<keyword evidence="2" id="KW-1185">Reference proteome</keyword>
<evidence type="ECO:0000313" key="1">
    <source>
        <dbReference type="EnsemblPlants" id="cds.evm.model.01.2418"/>
    </source>
</evidence>
<dbReference type="EMBL" id="UZAU01000073">
    <property type="status" value="NOT_ANNOTATED_CDS"/>
    <property type="molecule type" value="Genomic_DNA"/>
</dbReference>
<reference evidence="1" key="1">
    <citation type="submission" date="2018-11" db="EMBL/GenBank/DDBJ databases">
        <authorList>
            <person name="Grassa J C."/>
        </authorList>
    </citation>
    <scope>NUCLEOTIDE SEQUENCE [LARGE SCALE GENOMIC DNA]</scope>
</reference>
<dbReference type="EnsemblPlants" id="evm.model.01.2418">
    <property type="protein sequence ID" value="cds.evm.model.01.2418"/>
    <property type="gene ID" value="evm.TU.01.2418"/>
</dbReference>
<accession>A0A803NL35</accession>
<proteinExistence type="predicted"/>
<reference evidence="1" key="2">
    <citation type="submission" date="2021-03" db="UniProtKB">
        <authorList>
            <consortium name="EnsemblPlants"/>
        </authorList>
    </citation>
    <scope>IDENTIFICATION</scope>
</reference>
<evidence type="ECO:0000313" key="2">
    <source>
        <dbReference type="Proteomes" id="UP000596661"/>
    </source>
</evidence>
<dbReference type="Gramene" id="evm.model.01.2418">
    <property type="protein sequence ID" value="cds.evm.model.01.2418"/>
    <property type="gene ID" value="evm.TU.01.2418"/>
</dbReference>
<organism evidence="1 2">
    <name type="scientific">Cannabis sativa</name>
    <name type="common">Hemp</name>
    <name type="synonym">Marijuana</name>
    <dbReference type="NCBI Taxonomy" id="3483"/>
    <lineage>
        <taxon>Eukaryota</taxon>
        <taxon>Viridiplantae</taxon>
        <taxon>Streptophyta</taxon>
        <taxon>Embryophyta</taxon>
        <taxon>Tracheophyta</taxon>
        <taxon>Spermatophyta</taxon>
        <taxon>Magnoliopsida</taxon>
        <taxon>eudicotyledons</taxon>
        <taxon>Gunneridae</taxon>
        <taxon>Pentapetalae</taxon>
        <taxon>rosids</taxon>
        <taxon>fabids</taxon>
        <taxon>Rosales</taxon>
        <taxon>Cannabaceae</taxon>
        <taxon>Cannabis</taxon>
    </lineage>
</organism>
<name>A0A803NL35_CANSA</name>
<dbReference type="Proteomes" id="UP000596661">
    <property type="component" value="Chromosome 1"/>
</dbReference>
<dbReference type="AlphaFoldDB" id="A0A803NL35"/>
<protein>
    <submittedName>
        <fullName evidence="1">Uncharacterized protein</fullName>
    </submittedName>
</protein>
<sequence length="156" mass="17335">MRPLILGHDFLTKVGESAAILKRFHEREQVNLQKQATQLSSIKTAEIAEGVRHPSSSSPVLDLAPLINEKERVDVTRRVLTMQHDTYLEVLSLLIDSDNDEETSVEVSSYKEFAKAEASSRRVEEKLVCDVVGPNKDPEEPINAPAQIDLVAPSFA</sequence>